<protein>
    <submittedName>
        <fullName evidence="1">Uncharacterized protein</fullName>
    </submittedName>
</protein>
<keyword evidence="1" id="KW-0614">Plasmid</keyword>
<dbReference type="AlphaFoldDB" id="A0A4V6IN65"/>
<evidence type="ECO:0000313" key="1">
    <source>
        <dbReference type="EMBL" id="VFU16462.1"/>
    </source>
</evidence>
<accession>A0A4V6IN65</accession>
<gene>
    <name evidence="1" type="ORF">MTUNDRAET4_0117</name>
</gene>
<evidence type="ECO:0000313" key="2">
    <source>
        <dbReference type="Proteomes" id="UP000294360"/>
    </source>
</evidence>
<geneLocation type="plasmid" evidence="1 2">
    <name>2</name>
</geneLocation>
<dbReference type="Proteomes" id="UP000294360">
    <property type="component" value="Plasmid 2"/>
</dbReference>
<dbReference type="KEGG" id="mtun:MTUNDRAET4_0117.1"/>
<reference evidence="1 2" key="1">
    <citation type="submission" date="2019-03" db="EMBL/GenBank/DDBJ databases">
        <authorList>
            <person name="Kox A.R. M."/>
        </authorList>
    </citation>
    <scope>NUCLEOTIDE SEQUENCE [LARGE SCALE GENOMIC DNA]</scope>
    <source>
        <strain evidence="1">MTUNDRAET4 annotated genome</strain>
        <plasmid evidence="2">2</plasmid>
    </source>
</reference>
<sequence length="65" mass="6813">MIGAGRPGSIYFALEPQICARAPATGSGVSPENEQLMLRCPCLLKGVMLTVVFAATASGDLRLDF</sequence>
<proteinExistence type="predicted"/>
<name>A0A4V6IN65_METTU</name>
<organism evidence="1 2">
    <name type="scientific">Methylocella tundrae</name>
    <dbReference type="NCBI Taxonomy" id="227605"/>
    <lineage>
        <taxon>Bacteria</taxon>
        <taxon>Pseudomonadati</taxon>
        <taxon>Pseudomonadota</taxon>
        <taxon>Alphaproteobacteria</taxon>
        <taxon>Hyphomicrobiales</taxon>
        <taxon>Beijerinckiaceae</taxon>
        <taxon>Methylocella</taxon>
    </lineage>
</organism>
<dbReference type="EMBL" id="LR536451">
    <property type="protein sequence ID" value="VFU16462.1"/>
    <property type="molecule type" value="Genomic_DNA"/>
</dbReference>